<dbReference type="GO" id="GO:0006006">
    <property type="term" value="P:glucose metabolic process"/>
    <property type="evidence" value="ECO:0007669"/>
    <property type="project" value="TreeGrafter"/>
</dbReference>
<keyword evidence="3" id="KW-0119">Carbohydrate metabolism</keyword>
<dbReference type="InterPro" id="IPR018052">
    <property type="entry name" value="Ald1_epimerase_CS"/>
</dbReference>
<dbReference type="InterPro" id="IPR047215">
    <property type="entry name" value="Galactose_mutarotase-like"/>
</dbReference>
<evidence type="ECO:0000313" key="5">
    <source>
        <dbReference type="EMBL" id="PRP81757.1"/>
    </source>
</evidence>
<dbReference type="PANTHER" id="PTHR10091">
    <property type="entry name" value="ALDOSE-1-EPIMERASE"/>
    <property type="match status" value="1"/>
</dbReference>
<name>A0A2P6NCS3_9EUKA</name>
<dbReference type="Gene3D" id="2.70.98.10">
    <property type="match status" value="1"/>
</dbReference>
<accession>A0A2P6NCS3</accession>
<evidence type="ECO:0000256" key="4">
    <source>
        <dbReference type="SAM" id="MobiDB-lite"/>
    </source>
</evidence>
<comment type="caution">
    <text evidence="5">The sequence shown here is derived from an EMBL/GenBank/DDBJ whole genome shotgun (WGS) entry which is preliminary data.</text>
</comment>
<dbReference type="OrthoDB" id="274691at2759"/>
<dbReference type="InterPro" id="IPR008183">
    <property type="entry name" value="Aldose_1/G6P_1-epimerase"/>
</dbReference>
<dbReference type="GO" id="GO:0030246">
    <property type="term" value="F:carbohydrate binding"/>
    <property type="evidence" value="ECO:0007669"/>
    <property type="project" value="InterPro"/>
</dbReference>
<dbReference type="AlphaFoldDB" id="A0A2P6NCS3"/>
<evidence type="ECO:0000256" key="2">
    <source>
        <dbReference type="ARBA" id="ARBA00023235"/>
    </source>
</evidence>
<dbReference type="InParanoid" id="A0A2P6NCS3"/>
<protein>
    <submittedName>
        <fullName evidence="5">Aldose 1-epimerase family protein</fullName>
    </submittedName>
</protein>
<dbReference type="InterPro" id="IPR014718">
    <property type="entry name" value="GH-type_carb-bd"/>
</dbReference>
<keyword evidence="6" id="KW-1185">Reference proteome</keyword>
<dbReference type="Proteomes" id="UP000241769">
    <property type="component" value="Unassembled WGS sequence"/>
</dbReference>
<dbReference type="GO" id="GO:0033499">
    <property type="term" value="P:galactose catabolic process via UDP-galactose, Leloir pathway"/>
    <property type="evidence" value="ECO:0007669"/>
    <property type="project" value="TreeGrafter"/>
</dbReference>
<dbReference type="CDD" id="cd09019">
    <property type="entry name" value="galactose_mutarotase_like"/>
    <property type="match status" value="1"/>
</dbReference>
<dbReference type="STRING" id="1890364.A0A2P6NCS3"/>
<dbReference type="PANTHER" id="PTHR10091:SF0">
    <property type="entry name" value="GALACTOSE MUTAROTASE"/>
    <property type="match status" value="1"/>
</dbReference>
<dbReference type="PROSITE" id="PS00545">
    <property type="entry name" value="ALDOSE_1_EPIMERASE"/>
    <property type="match status" value="1"/>
</dbReference>
<dbReference type="Pfam" id="PF01263">
    <property type="entry name" value="Aldose_epim"/>
    <property type="match status" value="1"/>
</dbReference>
<dbReference type="InterPro" id="IPR011013">
    <property type="entry name" value="Gal_mutarotase_sf_dom"/>
</dbReference>
<dbReference type="GO" id="GO:0004034">
    <property type="term" value="F:aldose 1-epimerase activity"/>
    <property type="evidence" value="ECO:0007669"/>
    <property type="project" value="TreeGrafter"/>
</dbReference>
<gene>
    <name evidence="5" type="ORF">PROFUN_10857</name>
</gene>
<feature type="region of interest" description="Disordered" evidence="4">
    <location>
        <begin position="1"/>
        <end position="25"/>
    </location>
</feature>
<comment type="similarity">
    <text evidence="1">Belongs to the aldose epimerase family.</text>
</comment>
<keyword evidence="2" id="KW-0413">Isomerase</keyword>
<evidence type="ECO:0000256" key="1">
    <source>
        <dbReference type="ARBA" id="ARBA00006206"/>
    </source>
</evidence>
<proteinExistence type="inferred from homology"/>
<reference evidence="5 6" key="1">
    <citation type="journal article" date="2018" name="Genome Biol. Evol.">
        <title>Multiple Roots of Fruiting Body Formation in Amoebozoa.</title>
        <authorList>
            <person name="Hillmann F."/>
            <person name="Forbes G."/>
            <person name="Novohradska S."/>
            <person name="Ferling I."/>
            <person name="Riege K."/>
            <person name="Groth M."/>
            <person name="Westermann M."/>
            <person name="Marz M."/>
            <person name="Spaller T."/>
            <person name="Winckler T."/>
            <person name="Schaap P."/>
            <person name="Glockner G."/>
        </authorList>
    </citation>
    <scope>NUCLEOTIDE SEQUENCE [LARGE SCALE GENOMIC DNA]</scope>
    <source>
        <strain evidence="5 6">Jena</strain>
    </source>
</reference>
<dbReference type="EMBL" id="MDYQ01000119">
    <property type="protein sequence ID" value="PRP81757.1"/>
    <property type="molecule type" value="Genomic_DNA"/>
</dbReference>
<dbReference type="SUPFAM" id="SSF74650">
    <property type="entry name" value="Galactose mutarotase-like"/>
    <property type="match status" value="1"/>
</dbReference>
<evidence type="ECO:0000256" key="3">
    <source>
        <dbReference type="ARBA" id="ARBA00023277"/>
    </source>
</evidence>
<organism evidence="5 6">
    <name type="scientific">Planoprotostelium fungivorum</name>
    <dbReference type="NCBI Taxonomy" id="1890364"/>
    <lineage>
        <taxon>Eukaryota</taxon>
        <taxon>Amoebozoa</taxon>
        <taxon>Evosea</taxon>
        <taxon>Variosea</taxon>
        <taxon>Cavosteliida</taxon>
        <taxon>Cavosteliaceae</taxon>
        <taxon>Planoprotostelium</taxon>
    </lineage>
</organism>
<feature type="compositionally biased region" description="Basic and acidic residues" evidence="4">
    <location>
        <begin position="1"/>
        <end position="10"/>
    </location>
</feature>
<sequence>MPLELTRKSEWAPAPSSLSSHEPTSKTHAELLTVTDPSSGFTAAFTDFGAILVYIRIKDKSGKMVDVVYGQNDVQSYIDHPAYFGASVGRVANRIARGRFNLNGKEHQLAQNNGPNALHGGKFGYDKRFWSVAKFEIIDRPQSLKDVCHDDRVALLELHLISPDGYPGELQVNLKYYVSDSHVSYEFTAETKEETIVNLTNHSYFNLAGVDTDVKIDDNLIRLEAERYDVVDGDCLVTGEEISIENSGLKGVNVEPKAFSDLFSSFGDIDHNFFLSGKDPKTATTGDDFDTKSRLMGTGESMSLAATASHPSTGIRLRVHTNQPCIQLYTGNFLTSTMLSFGKNCTHHGAFCLETQVPPNSINRTDYARSSVLSPGQKYRNLTSFSFDLQ</sequence>
<evidence type="ECO:0000313" key="6">
    <source>
        <dbReference type="Proteomes" id="UP000241769"/>
    </source>
</evidence>